<comment type="subcellular location">
    <subcellularLocation>
        <location evidence="1">Cell inner membrane</location>
        <topology evidence="1">Single-pass membrane protein</topology>
        <orientation evidence="1">Periplasmic side</orientation>
    </subcellularLocation>
</comment>
<gene>
    <name evidence="13" type="ORF">SAMN05878503_102365</name>
</gene>
<evidence type="ECO:0000313" key="14">
    <source>
        <dbReference type="Proteomes" id="UP000219467"/>
    </source>
</evidence>
<feature type="transmembrane region" description="Helical" evidence="11">
    <location>
        <begin position="48"/>
        <end position="69"/>
    </location>
</feature>
<organism evidence="13 14">
    <name type="scientific">Cereibacter ovatus</name>
    <dbReference type="NCBI Taxonomy" id="439529"/>
    <lineage>
        <taxon>Bacteria</taxon>
        <taxon>Pseudomonadati</taxon>
        <taxon>Pseudomonadota</taxon>
        <taxon>Alphaproteobacteria</taxon>
        <taxon>Rhodobacterales</taxon>
        <taxon>Paracoccaceae</taxon>
        <taxon>Cereibacter</taxon>
    </lineage>
</organism>
<comment type="similarity">
    <text evidence="2">Belongs to the TonB family.</text>
</comment>
<dbReference type="RefSeq" id="WP_097029377.1">
    <property type="nucleotide sequence ID" value="NZ_OAOQ01000002.1"/>
</dbReference>
<dbReference type="Gene3D" id="3.30.1150.10">
    <property type="match status" value="1"/>
</dbReference>
<dbReference type="EMBL" id="OAOQ01000002">
    <property type="protein sequence ID" value="SNX68925.1"/>
    <property type="molecule type" value="Genomic_DNA"/>
</dbReference>
<dbReference type="GO" id="GO:0031992">
    <property type="term" value="F:energy transducer activity"/>
    <property type="evidence" value="ECO:0007669"/>
    <property type="project" value="TreeGrafter"/>
</dbReference>
<dbReference type="GO" id="GO:0015031">
    <property type="term" value="P:protein transport"/>
    <property type="evidence" value="ECO:0007669"/>
    <property type="project" value="UniProtKB-KW"/>
</dbReference>
<evidence type="ECO:0000256" key="5">
    <source>
        <dbReference type="ARBA" id="ARBA00022519"/>
    </source>
</evidence>
<dbReference type="PROSITE" id="PS52015">
    <property type="entry name" value="TONB_CTD"/>
    <property type="match status" value="1"/>
</dbReference>
<reference evidence="14" key="1">
    <citation type="submission" date="2017-08" db="EMBL/GenBank/DDBJ databases">
        <authorList>
            <person name="Varghese N."/>
            <person name="Submissions S."/>
        </authorList>
    </citation>
    <scope>NUCLEOTIDE SEQUENCE [LARGE SCALE GENOMIC DNA]</scope>
    <source>
        <strain evidence="14">JA234</strain>
    </source>
</reference>
<proteinExistence type="inferred from homology"/>
<feature type="compositionally biased region" description="Low complexity" evidence="10">
    <location>
        <begin position="133"/>
        <end position="142"/>
    </location>
</feature>
<keyword evidence="9 11" id="KW-0472">Membrane</keyword>
<keyword evidence="5" id="KW-0997">Cell inner membrane</keyword>
<evidence type="ECO:0000256" key="1">
    <source>
        <dbReference type="ARBA" id="ARBA00004383"/>
    </source>
</evidence>
<evidence type="ECO:0000256" key="9">
    <source>
        <dbReference type="ARBA" id="ARBA00023136"/>
    </source>
</evidence>
<feature type="compositionally biased region" description="Pro residues" evidence="10">
    <location>
        <begin position="102"/>
        <end position="129"/>
    </location>
</feature>
<evidence type="ECO:0000256" key="6">
    <source>
        <dbReference type="ARBA" id="ARBA00022692"/>
    </source>
</evidence>
<dbReference type="PANTHER" id="PTHR33446">
    <property type="entry name" value="PROTEIN TONB-RELATED"/>
    <property type="match status" value="1"/>
</dbReference>
<name>A0A285CND5_9RHOB</name>
<evidence type="ECO:0000256" key="2">
    <source>
        <dbReference type="ARBA" id="ARBA00006555"/>
    </source>
</evidence>
<keyword evidence="14" id="KW-1185">Reference proteome</keyword>
<evidence type="ECO:0000259" key="12">
    <source>
        <dbReference type="PROSITE" id="PS52015"/>
    </source>
</evidence>
<protein>
    <submittedName>
        <fullName evidence="13">Outer membrane transport energization protein TonB</fullName>
    </submittedName>
</protein>
<dbReference type="OrthoDB" id="7722272at2"/>
<keyword evidence="4" id="KW-1003">Cell membrane</keyword>
<keyword evidence="6 11" id="KW-0812">Transmembrane</keyword>
<feature type="compositionally biased region" description="Low complexity" evidence="10">
    <location>
        <begin position="193"/>
        <end position="216"/>
    </location>
</feature>
<evidence type="ECO:0000256" key="3">
    <source>
        <dbReference type="ARBA" id="ARBA00022448"/>
    </source>
</evidence>
<sequence length="310" mass="32389">MTFVPAPDPVGFRRLDPIRARDAGPGTRPPTPLLVTATATTDRDTGRIATAGGIASAVAHGALILWLLLGGRIFQPAHAPAVAAVSVSVLTTAEFAALTAPQPAPPPDPPQAAPPPAEADPAPALPPRPADLDPPADLARQPMPTALPEDRFRPDPPPEQITSDPPPDRRPQRRPDPPRPDETPNDQPRRTQPRQAAPAPQAATGQPAPAVAAASPGQIDRLKAKWGAEIRQRVQRRTRAARGMSGEVAMLLVVDRSGALISVGVARSSGNPRLDAMALRAVRAAGRFPPAPAGLTDASYSLSLPISFVR</sequence>
<dbReference type="GO" id="GO:0055085">
    <property type="term" value="P:transmembrane transport"/>
    <property type="evidence" value="ECO:0007669"/>
    <property type="project" value="InterPro"/>
</dbReference>
<feature type="compositionally biased region" description="Basic and acidic residues" evidence="10">
    <location>
        <begin position="166"/>
        <end position="182"/>
    </location>
</feature>
<dbReference type="SUPFAM" id="SSF74653">
    <property type="entry name" value="TolA/TonB C-terminal domain"/>
    <property type="match status" value="1"/>
</dbReference>
<accession>A0A285CND5</accession>
<evidence type="ECO:0000256" key="11">
    <source>
        <dbReference type="SAM" id="Phobius"/>
    </source>
</evidence>
<evidence type="ECO:0000256" key="8">
    <source>
        <dbReference type="ARBA" id="ARBA00022989"/>
    </source>
</evidence>
<feature type="domain" description="TonB C-terminal" evidence="12">
    <location>
        <begin position="220"/>
        <end position="310"/>
    </location>
</feature>
<dbReference type="PANTHER" id="PTHR33446:SF11">
    <property type="entry name" value="TONB3"/>
    <property type="match status" value="1"/>
</dbReference>
<keyword evidence="3" id="KW-0813">Transport</keyword>
<dbReference type="NCBIfam" id="TIGR01352">
    <property type="entry name" value="tonB_Cterm"/>
    <property type="match status" value="1"/>
</dbReference>
<dbReference type="Proteomes" id="UP000219467">
    <property type="component" value="Unassembled WGS sequence"/>
</dbReference>
<evidence type="ECO:0000313" key="13">
    <source>
        <dbReference type="EMBL" id="SNX68925.1"/>
    </source>
</evidence>
<evidence type="ECO:0000256" key="10">
    <source>
        <dbReference type="SAM" id="MobiDB-lite"/>
    </source>
</evidence>
<dbReference type="InterPro" id="IPR006260">
    <property type="entry name" value="TonB/TolA_C"/>
</dbReference>
<feature type="region of interest" description="Disordered" evidence="10">
    <location>
        <begin position="99"/>
        <end position="216"/>
    </location>
</feature>
<dbReference type="InterPro" id="IPR037682">
    <property type="entry name" value="TonB_C"/>
</dbReference>
<evidence type="ECO:0000256" key="7">
    <source>
        <dbReference type="ARBA" id="ARBA00022927"/>
    </source>
</evidence>
<dbReference type="GO" id="GO:0098797">
    <property type="term" value="C:plasma membrane protein complex"/>
    <property type="evidence" value="ECO:0007669"/>
    <property type="project" value="TreeGrafter"/>
</dbReference>
<keyword evidence="8 11" id="KW-1133">Transmembrane helix</keyword>
<dbReference type="AlphaFoldDB" id="A0A285CND5"/>
<dbReference type="InterPro" id="IPR051045">
    <property type="entry name" value="TonB-dependent_transducer"/>
</dbReference>
<evidence type="ECO:0000256" key="4">
    <source>
        <dbReference type="ARBA" id="ARBA00022475"/>
    </source>
</evidence>
<keyword evidence="7" id="KW-0653">Protein transport</keyword>
<dbReference type="Pfam" id="PF03544">
    <property type="entry name" value="TonB_C"/>
    <property type="match status" value="1"/>
</dbReference>